<evidence type="ECO:0000256" key="7">
    <source>
        <dbReference type="SAM" id="MobiDB-lite"/>
    </source>
</evidence>
<evidence type="ECO:0000256" key="8">
    <source>
        <dbReference type="SAM" id="Phobius"/>
    </source>
</evidence>
<gene>
    <name evidence="10" type="ORF">B0T16DRAFT_463515</name>
</gene>
<keyword evidence="11" id="KW-1185">Reference proteome</keyword>
<accession>A0AA39XVL1</accession>
<feature type="transmembrane region" description="Helical" evidence="8">
    <location>
        <begin position="425"/>
        <end position="442"/>
    </location>
</feature>
<keyword evidence="4 8" id="KW-1133">Transmembrane helix</keyword>
<dbReference type="InterPro" id="IPR011701">
    <property type="entry name" value="MFS"/>
</dbReference>
<dbReference type="Pfam" id="PF07690">
    <property type="entry name" value="MFS_1"/>
    <property type="match status" value="1"/>
</dbReference>
<feature type="region of interest" description="Disordered" evidence="7">
    <location>
        <begin position="1"/>
        <end position="32"/>
    </location>
</feature>
<evidence type="ECO:0000256" key="1">
    <source>
        <dbReference type="ARBA" id="ARBA00004141"/>
    </source>
</evidence>
<feature type="transmembrane region" description="Helical" evidence="8">
    <location>
        <begin position="66"/>
        <end position="83"/>
    </location>
</feature>
<evidence type="ECO:0000259" key="9">
    <source>
        <dbReference type="PROSITE" id="PS50850"/>
    </source>
</evidence>
<feature type="transmembrane region" description="Helical" evidence="8">
    <location>
        <begin position="196"/>
        <end position="217"/>
    </location>
</feature>
<dbReference type="GO" id="GO:0016020">
    <property type="term" value="C:membrane"/>
    <property type="evidence" value="ECO:0007669"/>
    <property type="project" value="UniProtKB-SubCell"/>
</dbReference>
<dbReference type="Gene3D" id="1.20.1250.20">
    <property type="entry name" value="MFS general substrate transporter like domains"/>
    <property type="match status" value="2"/>
</dbReference>
<dbReference type="InterPro" id="IPR036259">
    <property type="entry name" value="MFS_trans_sf"/>
</dbReference>
<proteinExistence type="inferred from homology"/>
<comment type="similarity">
    <text evidence="6">Belongs to the major facilitator superfamily. Allantoate permease family.</text>
</comment>
<feature type="transmembrane region" description="Helical" evidence="8">
    <location>
        <begin position="462"/>
        <end position="481"/>
    </location>
</feature>
<sequence length="519" mass="57593">MSNEEKVSNHHVVDEAPLPSPSPDHPASSSDGKIEVDDAWKYLDAHREASAQDVEPMEMLPIRRKVDYRIVPLAFILYVMQYTDKLVLNYAGVMTMREDLNLTGNDFSNLATSTYVAVAIWEFPNIYFLQRVPAAKWLAANAIGWGIATACGAAATNYQTMLVTRIFLGIFEATVNPSLMLIAGRWYTKPEQAPRLSFWLMGLGIGQILGGAVSYGFQSLAPGAVKLAGWRIMFLVLGCITIFFGILTWFIMPDNPMAVKWLTPKEKVALLRHISVNQTGVENKRVRVKEIWEALRDPPVWMIWISIFLLASTAGITVAYSATLIRNFGYTPKQATLLNMPAGLVSMTVQAVPAFFIRRGIGHRWAWAIATLIPTMLGSALMSFLPNSNKAGLLAGIYLINCLPGPLTVFWSWAPANIAGATKRAFVTAILAAMSAAGSSTGPQTFQAKDAPDYRPAKITALATQAASGCTIIALFFWYVYQNKHRRKVTDAETREAFMNPEVWERLTDRENKAFRYTY</sequence>
<dbReference type="PROSITE" id="PS50850">
    <property type="entry name" value="MFS"/>
    <property type="match status" value="1"/>
</dbReference>
<feature type="transmembrane region" description="Helical" evidence="8">
    <location>
        <begin position="229"/>
        <end position="252"/>
    </location>
</feature>
<feature type="transmembrane region" description="Helical" evidence="8">
    <location>
        <begin position="365"/>
        <end position="385"/>
    </location>
</feature>
<evidence type="ECO:0000256" key="5">
    <source>
        <dbReference type="ARBA" id="ARBA00023136"/>
    </source>
</evidence>
<dbReference type="Proteomes" id="UP001174936">
    <property type="component" value="Unassembled WGS sequence"/>
</dbReference>
<feature type="transmembrane region" description="Helical" evidence="8">
    <location>
        <begin position="162"/>
        <end position="184"/>
    </location>
</feature>
<evidence type="ECO:0000256" key="2">
    <source>
        <dbReference type="ARBA" id="ARBA00022448"/>
    </source>
</evidence>
<evidence type="ECO:0000256" key="4">
    <source>
        <dbReference type="ARBA" id="ARBA00022989"/>
    </source>
</evidence>
<protein>
    <submittedName>
        <fullName evidence="10">Allantoate permease</fullName>
    </submittedName>
</protein>
<keyword evidence="3 8" id="KW-0812">Transmembrane</keyword>
<dbReference type="SUPFAM" id="SSF103473">
    <property type="entry name" value="MFS general substrate transporter"/>
    <property type="match status" value="1"/>
</dbReference>
<evidence type="ECO:0000256" key="6">
    <source>
        <dbReference type="ARBA" id="ARBA00037968"/>
    </source>
</evidence>
<reference evidence="10" key="1">
    <citation type="submission" date="2023-06" db="EMBL/GenBank/DDBJ databases">
        <title>Genome-scale phylogeny and comparative genomics of the fungal order Sordariales.</title>
        <authorList>
            <consortium name="Lawrence Berkeley National Laboratory"/>
            <person name="Hensen N."/>
            <person name="Bonometti L."/>
            <person name="Westerberg I."/>
            <person name="Brannstrom I.O."/>
            <person name="Guillou S."/>
            <person name="Cros-Aarteil S."/>
            <person name="Calhoun S."/>
            <person name="Haridas S."/>
            <person name="Kuo A."/>
            <person name="Mondo S."/>
            <person name="Pangilinan J."/>
            <person name="Riley R."/>
            <person name="Labutti K."/>
            <person name="Andreopoulos B."/>
            <person name="Lipzen A."/>
            <person name="Chen C."/>
            <person name="Yanf M."/>
            <person name="Daum C."/>
            <person name="Ng V."/>
            <person name="Clum A."/>
            <person name="Steindorff A."/>
            <person name="Ohm R."/>
            <person name="Martin F."/>
            <person name="Silar P."/>
            <person name="Natvig D."/>
            <person name="Lalanne C."/>
            <person name="Gautier V."/>
            <person name="Ament-Velasquez S.L."/>
            <person name="Kruys A."/>
            <person name="Hutchinson M.I."/>
            <person name="Powell A.J."/>
            <person name="Barry K."/>
            <person name="Miller A.N."/>
            <person name="Grigoriev I.V."/>
            <person name="Debuchy R."/>
            <person name="Gladieux P."/>
            <person name="Thoren M.H."/>
            <person name="Johannesson H."/>
        </authorList>
    </citation>
    <scope>NUCLEOTIDE SEQUENCE</scope>
    <source>
        <strain evidence="10">SMH2532-1</strain>
    </source>
</reference>
<feature type="domain" description="Major facilitator superfamily (MFS) profile" evidence="9">
    <location>
        <begin position="70"/>
        <end position="486"/>
    </location>
</feature>
<feature type="transmembrane region" description="Helical" evidence="8">
    <location>
        <begin position="391"/>
        <end position="413"/>
    </location>
</feature>
<name>A0AA39XVL1_9PEZI</name>
<keyword evidence="2" id="KW-0813">Transport</keyword>
<dbReference type="PANTHER" id="PTHR43791:SF40">
    <property type="entry name" value="THIAMINE PATHWAY TRANSPORTER THI73"/>
    <property type="match status" value="1"/>
</dbReference>
<evidence type="ECO:0000313" key="10">
    <source>
        <dbReference type="EMBL" id="KAK0639885.1"/>
    </source>
</evidence>
<dbReference type="GO" id="GO:0022857">
    <property type="term" value="F:transmembrane transporter activity"/>
    <property type="evidence" value="ECO:0007669"/>
    <property type="project" value="InterPro"/>
</dbReference>
<dbReference type="AlphaFoldDB" id="A0AA39XVL1"/>
<organism evidence="10 11">
    <name type="scientific">Cercophora newfieldiana</name>
    <dbReference type="NCBI Taxonomy" id="92897"/>
    <lineage>
        <taxon>Eukaryota</taxon>
        <taxon>Fungi</taxon>
        <taxon>Dikarya</taxon>
        <taxon>Ascomycota</taxon>
        <taxon>Pezizomycotina</taxon>
        <taxon>Sordariomycetes</taxon>
        <taxon>Sordariomycetidae</taxon>
        <taxon>Sordariales</taxon>
        <taxon>Lasiosphaeriaceae</taxon>
        <taxon>Cercophora</taxon>
    </lineage>
</organism>
<dbReference type="FunFam" id="1.20.1250.20:FF:000064">
    <property type="entry name" value="MFS allantoate transporter"/>
    <property type="match status" value="1"/>
</dbReference>
<feature type="compositionally biased region" description="Basic and acidic residues" evidence="7">
    <location>
        <begin position="1"/>
        <end position="14"/>
    </location>
</feature>
<feature type="transmembrane region" description="Helical" evidence="8">
    <location>
        <begin position="137"/>
        <end position="155"/>
    </location>
</feature>
<feature type="transmembrane region" description="Helical" evidence="8">
    <location>
        <begin position="301"/>
        <end position="325"/>
    </location>
</feature>
<dbReference type="InterPro" id="IPR020846">
    <property type="entry name" value="MFS_dom"/>
</dbReference>
<comment type="subcellular location">
    <subcellularLocation>
        <location evidence="1">Membrane</location>
        <topology evidence="1">Multi-pass membrane protein</topology>
    </subcellularLocation>
</comment>
<evidence type="ECO:0000313" key="11">
    <source>
        <dbReference type="Proteomes" id="UP001174936"/>
    </source>
</evidence>
<comment type="caution">
    <text evidence="10">The sequence shown here is derived from an EMBL/GenBank/DDBJ whole genome shotgun (WGS) entry which is preliminary data.</text>
</comment>
<keyword evidence="5 8" id="KW-0472">Membrane</keyword>
<dbReference type="PANTHER" id="PTHR43791">
    <property type="entry name" value="PERMEASE-RELATED"/>
    <property type="match status" value="1"/>
</dbReference>
<evidence type="ECO:0000256" key="3">
    <source>
        <dbReference type="ARBA" id="ARBA00022692"/>
    </source>
</evidence>
<dbReference type="EMBL" id="JAULSV010000007">
    <property type="protein sequence ID" value="KAK0639885.1"/>
    <property type="molecule type" value="Genomic_DNA"/>
</dbReference>